<reference evidence="2" key="1">
    <citation type="journal article" date="2019" name="PeerJ">
        <title>Genes of the pig, Sus scrofa, reconstructed with EvidentialGene.</title>
        <authorList>
            <person name="Gilbert D.G."/>
        </authorList>
    </citation>
    <scope>NUCLEOTIDE SEQUENCE</scope>
</reference>
<dbReference type="EMBL" id="DQIR01251213">
    <property type="protein sequence ID" value="HDC06691.1"/>
    <property type="molecule type" value="Transcribed_RNA"/>
</dbReference>
<sequence length="188" mass="20240">MRFFEDRFLSDTLKVAFLISRLSGPAEEWVVPYIKTEPYPGELRGLRGRAEAGLWQGGAGNRAASPCPPQRTELCLALTHLELPSLQLLGPQPARGSSLAFALGPATQPLSEDLLEIEWTTPNHAPATCHFGRLPNRLGPSGPAREGPELVTSPPGSPIWIASRVHVPSSQNDTSAPAACFPHASFLF</sequence>
<organism evidence="2">
    <name type="scientific">Sus scrofa</name>
    <name type="common">Pig</name>
    <dbReference type="NCBI Taxonomy" id="9823"/>
    <lineage>
        <taxon>Eukaryota</taxon>
        <taxon>Metazoa</taxon>
        <taxon>Chordata</taxon>
        <taxon>Craniata</taxon>
        <taxon>Vertebrata</taxon>
        <taxon>Euteleostomi</taxon>
        <taxon>Mammalia</taxon>
        <taxon>Eutheria</taxon>
        <taxon>Laurasiatheria</taxon>
        <taxon>Artiodactyla</taxon>
        <taxon>Suina</taxon>
        <taxon>Suidae</taxon>
        <taxon>Sus</taxon>
    </lineage>
</organism>
<evidence type="ECO:0000259" key="1">
    <source>
        <dbReference type="Pfam" id="PF16297"/>
    </source>
</evidence>
<dbReference type="InterPro" id="IPR032549">
    <property type="entry name" value="DUF4939"/>
</dbReference>
<proteinExistence type="predicted"/>
<name>A0A480XF29_PIG</name>
<dbReference type="AlphaFoldDB" id="A0A480XF29"/>
<dbReference type="EMBL" id="DQIR01251214">
    <property type="protein sequence ID" value="HDC06692.1"/>
    <property type="molecule type" value="Transcribed_RNA"/>
</dbReference>
<accession>A0A480XF29</accession>
<evidence type="ECO:0000313" key="2">
    <source>
        <dbReference type="EMBL" id="HDC06691.1"/>
    </source>
</evidence>
<dbReference type="Pfam" id="PF16297">
    <property type="entry name" value="DUF4939"/>
    <property type="match status" value="1"/>
</dbReference>
<feature type="domain" description="DUF4939" evidence="1">
    <location>
        <begin position="5"/>
        <end position="38"/>
    </location>
</feature>
<protein>
    <submittedName>
        <fullName evidence="2">Protein LDOC1-like</fullName>
    </submittedName>
</protein>